<sequence>MAGGVGIELIATGVDDGTVRVWEGGGKGGKQSVAVWEVGCPVMGVCWSADGQHVYLAALDNEIHMCVCFLIVVKELEMLNAS</sequence>
<keyword evidence="2" id="KW-1185">Reference proteome</keyword>
<evidence type="ECO:0000313" key="2">
    <source>
        <dbReference type="Proteomes" id="UP000683000"/>
    </source>
</evidence>
<dbReference type="Proteomes" id="UP000683000">
    <property type="component" value="Unassembled WGS sequence"/>
</dbReference>
<dbReference type="Pfam" id="PF00400">
    <property type="entry name" value="WD40"/>
    <property type="match status" value="1"/>
</dbReference>
<protein>
    <submittedName>
        <fullName evidence="1">Uncharacterized protein</fullName>
    </submittedName>
</protein>
<reference evidence="1" key="1">
    <citation type="submission" date="2021-03" db="EMBL/GenBank/DDBJ databases">
        <title>Evolutionary innovations through gain and loss of genes in the ectomycorrhizal Boletales.</title>
        <authorList>
            <person name="Wu G."/>
            <person name="Miyauchi S."/>
            <person name="Morin E."/>
            <person name="Yang Z.-L."/>
            <person name="Xu J."/>
            <person name="Martin F.M."/>
        </authorList>
    </citation>
    <scope>NUCLEOTIDE SEQUENCE</scope>
    <source>
        <strain evidence="1">BR01</strain>
    </source>
</reference>
<dbReference type="SUPFAM" id="SSF50960">
    <property type="entry name" value="TolB, C-terminal domain"/>
    <property type="match status" value="1"/>
</dbReference>
<dbReference type="AlphaFoldDB" id="A0A8I2YC54"/>
<evidence type="ECO:0000313" key="1">
    <source>
        <dbReference type="EMBL" id="KAG6369240.1"/>
    </source>
</evidence>
<gene>
    <name evidence="1" type="ORF">JVT61DRAFT_15607</name>
</gene>
<dbReference type="InterPro" id="IPR001680">
    <property type="entry name" value="WD40_rpt"/>
</dbReference>
<organism evidence="1 2">
    <name type="scientific">Boletus reticuloceps</name>
    <dbReference type="NCBI Taxonomy" id="495285"/>
    <lineage>
        <taxon>Eukaryota</taxon>
        <taxon>Fungi</taxon>
        <taxon>Dikarya</taxon>
        <taxon>Basidiomycota</taxon>
        <taxon>Agaricomycotina</taxon>
        <taxon>Agaricomycetes</taxon>
        <taxon>Agaricomycetidae</taxon>
        <taxon>Boletales</taxon>
        <taxon>Boletineae</taxon>
        <taxon>Boletaceae</taxon>
        <taxon>Boletoideae</taxon>
        <taxon>Boletus</taxon>
    </lineage>
</organism>
<name>A0A8I2YC54_9AGAM</name>
<proteinExistence type="predicted"/>
<dbReference type="OrthoDB" id="1068471at2759"/>
<dbReference type="InterPro" id="IPR015943">
    <property type="entry name" value="WD40/YVTN_repeat-like_dom_sf"/>
</dbReference>
<accession>A0A8I2YC54</accession>
<dbReference type="Gene3D" id="2.130.10.10">
    <property type="entry name" value="YVTN repeat-like/Quinoprotein amine dehydrogenase"/>
    <property type="match status" value="1"/>
</dbReference>
<comment type="caution">
    <text evidence="1">The sequence shown here is derived from an EMBL/GenBank/DDBJ whole genome shotgun (WGS) entry which is preliminary data.</text>
</comment>
<dbReference type="EMBL" id="JAGFBS010000097">
    <property type="protein sequence ID" value="KAG6369240.1"/>
    <property type="molecule type" value="Genomic_DNA"/>
</dbReference>